<dbReference type="InterPro" id="IPR050277">
    <property type="entry name" value="Sodium:Solute_Symporter"/>
</dbReference>
<feature type="transmembrane region" description="Helical" evidence="8">
    <location>
        <begin position="372"/>
        <end position="391"/>
    </location>
</feature>
<organism evidence="9 10">
    <name type="scientific">Dethiosulfovibrio salsuginis</name>
    <dbReference type="NCBI Taxonomy" id="561720"/>
    <lineage>
        <taxon>Bacteria</taxon>
        <taxon>Thermotogati</taxon>
        <taxon>Synergistota</taxon>
        <taxon>Synergistia</taxon>
        <taxon>Synergistales</taxon>
        <taxon>Dethiosulfovibrionaceae</taxon>
        <taxon>Dethiosulfovibrio</taxon>
    </lineage>
</organism>
<dbReference type="PROSITE" id="PS50283">
    <property type="entry name" value="NA_SOLUT_SYMP_3"/>
    <property type="match status" value="1"/>
</dbReference>
<evidence type="ECO:0000256" key="3">
    <source>
        <dbReference type="ARBA" id="ARBA00022448"/>
    </source>
</evidence>
<protein>
    <submittedName>
        <fullName evidence="9">Solute:Na+ symporter, SSS family</fullName>
    </submittedName>
</protein>
<evidence type="ECO:0000256" key="5">
    <source>
        <dbReference type="ARBA" id="ARBA00022989"/>
    </source>
</evidence>
<feature type="transmembrane region" description="Helical" evidence="8">
    <location>
        <begin position="272"/>
        <end position="297"/>
    </location>
</feature>
<proteinExistence type="inferred from homology"/>
<dbReference type="AlphaFoldDB" id="A0A1X7K8R7"/>
<evidence type="ECO:0000313" key="10">
    <source>
        <dbReference type="Proteomes" id="UP000193355"/>
    </source>
</evidence>
<evidence type="ECO:0000256" key="4">
    <source>
        <dbReference type="ARBA" id="ARBA00022692"/>
    </source>
</evidence>
<feature type="transmembrane region" description="Helical" evidence="8">
    <location>
        <begin position="323"/>
        <end position="351"/>
    </location>
</feature>
<keyword evidence="3" id="KW-0813">Transport</keyword>
<dbReference type="CDD" id="cd10322">
    <property type="entry name" value="SLC5sbd"/>
    <property type="match status" value="1"/>
</dbReference>
<gene>
    <name evidence="9" type="ORF">SAMN06275492_1228</name>
</gene>
<keyword evidence="4 8" id="KW-0812">Transmembrane</keyword>
<keyword evidence="5 8" id="KW-1133">Transmembrane helix</keyword>
<sequence length="489" mass="52438">MTISIAIIFGWLIVTTVVGVLAGRNQAFSMENYFVGGRSFGTFLFYTTAAAEIYSAFAFLGLAGWAYSKGMSIVYAMAYGSIAYGLYFFIGPRINRLGSRLKYISQPDFIADRYESRWLGVFVAFIGVIFSIPYLQLQIMGAGMIVQLASGGAISWQIAVIISFIAAVIFVYVSGLRGIGWTNFLQAIIMLFGMVSIGFIFPHKFFGGTAKVWEILQEIKPNHLTLPDSAGLGIFWVASVSLICGLGFWMWPHIFTATYAAKSEKVVRRNATILPLYSLTMIPIMVVGFTCAAKAGIDPAFAGTITKPDHAMLIALVNNFPPLLAGFIGAGGLAASISTSSGLILTSSNLMARNVIQKGFKPEMEDMAVAKLGRALVPVLTVLAVLLAIFAPSMLVSLLLVGYSGVTQFFPAVFLGLFAKWPTKAGIVTGLLAGLATVVAIKFMGVPSPMGLHEGFVGLIVNFAVAAVVSSFTPKISPSTIDRFESTLR</sequence>
<feature type="transmembrane region" description="Helical" evidence="8">
    <location>
        <begin position="73"/>
        <end position="95"/>
    </location>
</feature>
<comment type="similarity">
    <text evidence="2 7">Belongs to the sodium:solute symporter (SSF) (TC 2.A.21) family.</text>
</comment>
<dbReference type="Proteomes" id="UP000193355">
    <property type="component" value="Unassembled WGS sequence"/>
</dbReference>
<feature type="transmembrane region" description="Helical" evidence="8">
    <location>
        <begin position="425"/>
        <end position="444"/>
    </location>
</feature>
<evidence type="ECO:0000256" key="1">
    <source>
        <dbReference type="ARBA" id="ARBA00004141"/>
    </source>
</evidence>
<dbReference type="PANTHER" id="PTHR48086:SF8">
    <property type="entry name" value="MONOCARBOXYLIC ACID PERMEASE"/>
    <property type="match status" value="1"/>
</dbReference>
<feature type="transmembrane region" description="Helical" evidence="8">
    <location>
        <begin position="116"/>
        <end position="134"/>
    </location>
</feature>
<dbReference type="RefSeq" id="WP_143340883.1">
    <property type="nucleotide sequence ID" value="NZ_FXBB01000022.1"/>
</dbReference>
<evidence type="ECO:0000256" key="2">
    <source>
        <dbReference type="ARBA" id="ARBA00006434"/>
    </source>
</evidence>
<feature type="transmembrane region" description="Helical" evidence="8">
    <location>
        <begin position="456"/>
        <end position="473"/>
    </location>
</feature>
<dbReference type="STRING" id="561720.SAMN06275492_1228"/>
<dbReference type="Gene3D" id="1.20.1730.10">
    <property type="entry name" value="Sodium/glucose cotransporter"/>
    <property type="match status" value="1"/>
</dbReference>
<keyword evidence="6 8" id="KW-0472">Membrane</keyword>
<reference evidence="10" key="1">
    <citation type="submission" date="2017-04" db="EMBL/GenBank/DDBJ databases">
        <authorList>
            <person name="Varghese N."/>
            <person name="Submissions S."/>
        </authorList>
    </citation>
    <scope>NUCLEOTIDE SEQUENCE [LARGE SCALE GENOMIC DNA]</scope>
    <source>
        <strain evidence="10">USBA 82</strain>
    </source>
</reference>
<dbReference type="Pfam" id="PF00474">
    <property type="entry name" value="SSF"/>
    <property type="match status" value="1"/>
</dbReference>
<accession>A0A1X7K8R7</accession>
<comment type="subcellular location">
    <subcellularLocation>
        <location evidence="1">Membrane</location>
        <topology evidence="1">Multi-pass membrane protein</topology>
    </subcellularLocation>
</comment>
<evidence type="ECO:0000256" key="7">
    <source>
        <dbReference type="RuleBase" id="RU362091"/>
    </source>
</evidence>
<evidence type="ECO:0000256" key="6">
    <source>
        <dbReference type="ARBA" id="ARBA00023136"/>
    </source>
</evidence>
<evidence type="ECO:0000256" key="8">
    <source>
        <dbReference type="SAM" id="Phobius"/>
    </source>
</evidence>
<dbReference type="PANTHER" id="PTHR48086">
    <property type="entry name" value="SODIUM/PROLINE SYMPORTER-RELATED"/>
    <property type="match status" value="1"/>
</dbReference>
<dbReference type="InterPro" id="IPR038377">
    <property type="entry name" value="Na/Glc_symporter_sf"/>
</dbReference>
<dbReference type="OrthoDB" id="9810181at2"/>
<feature type="transmembrane region" description="Helical" evidence="8">
    <location>
        <begin position="230"/>
        <end position="251"/>
    </location>
</feature>
<feature type="transmembrane region" description="Helical" evidence="8">
    <location>
        <begin position="43"/>
        <end position="67"/>
    </location>
</feature>
<evidence type="ECO:0000313" key="9">
    <source>
        <dbReference type="EMBL" id="SMG36722.1"/>
    </source>
</evidence>
<dbReference type="GO" id="GO:0005886">
    <property type="term" value="C:plasma membrane"/>
    <property type="evidence" value="ECO:0007669"/>
    <property type="project" value="TreeGrafter"/>
</dbReference>
<feature type="transmembrane region" description="Helical" evidence="8">
    <location>
        <begin position="180"/>
        <end position="201"/>
    </location>
</feature>
<dbReference type="InterPro" id="IPR001734">
    <property type="entry name" value="Na/solute_symporter"/>
</dbReference>
<keyword evidence="10" id="KW-1185">Reference proteome</keyword>
<dbReference type="GO" id="GO:0022857">
    <property type="term" value="F:transmembrane transporter activity"/>
    <property type="evidence" value="ECO:0007669"/>
    <property type="project" value="InterPro"/>
</dbReference>
<feature type="transmembrane region" description="Helical" evidence="8">
    <location>
        <begin position="397"/>
        <end position="418"/>
    </location>
</feature>
<name>A0A1X7K8R7_9BACT</name>
<dbReference type="EMBL" id="FXBB01000022">
    <property type="protein sequence ID" value="SMG36722.1"/>
    <property type="molecule type" value="Genomic_DNA"/>
</dbReference>
<feature type="transmembrane region" description="Helical" evidence="8">
    <location>
        <begin position="154"/>
        <end position="173"/>
    </location>
</feature>
<feature type="transmembrane region" description="Helical" evidence="8">
    <location>
        <begin position="6"/>
        <end position="23"/>
    </location>
</feature>